<dbReference type="Proteomes" id="UP001156641">
    <property type="component" value="Unassembled WGS sequence"/>
</dbReference>
<dbReference type="CDD" id="cd00498">
    <property type="entry name" value="Hsp33"/>
    <property type="match status" value="1"/>
</dbReference>
<evidence type="ECO:0000256" key="5">
    <source>
        <dbReference type="ARBA" id="ARBA00023284"/>
    </source>
</evidence>
<evidence type="ECO:0000313" key="7">
    <source>
        <dbReference type="Proteomes" id="UP001156641"/>
    </source>
</evidence>
<keyword evidence="4" id="KW-0143">Chaperone</keyword>
<dbReference type="InterPro" id="IPR000397">
    <property type="entry name" value="Heat_shock_Hsp33"/>
</dbReference>
<dbReference type="EMBL" id="BSOS01000099">
    <property type="protein sequence ID" value="GLR68920.1"/>
    <property type="molecule type" value="Genomic_DNA"/>
</dbReference>
<keyword evidence="3" id="KW-1015">Disulfide bond</keyword>
<evidence type="ECO:0000256" key="4">
    <source>
        <dbReference type="ARBA" id="ARBA00023186"/>
    </source>
</evidence>
<keyword evidence="2" id="KW-0862">Zinc</keyword>
<dbReference type="InterPro" id="IPR016154">
    <property type="entry name" value="Heat_shock_Hsp33_C"/>
</dbReference>
<dbReference type="PIRSF" id="PIRSF005261">
    <property type="entry name" value="Heat_shock_Hsp33"/>
    <property type="match status" value="1"/>
</dbReference>
<gene>
    <name evidence="6" type="primary">hslO</name>
    <name evidence="6" type="ORF">GCM10010909_36020</name>
</gene>
<sequence length="315" mass="33438">MTDLPAFLDSTRPDVPDLAVPRGVTPFYLPGQPVRGRLVRLGPLANTLLTRHDHPGPVRKLMGEALALAAALASALKFTGSFSVQARGDGPVSLLIADCTEAGALRGYARLDKAAVLPPEATAGQLLGSGYLAFTVDQGLDRDPQQGIVSLEGDSLARMAGHYFEMSEQFPCNVYLAAGDTASGWRASALVVERVAVGGTIAPGDSAEAQAEAWRTAVILADTITPEELLDDALPPERLLYRLFHGEGVAAERPRPLRFGCRCSRAKLGGILEGFPADDLDHMAVDGDIVMTCEFCNYDFHFPRESVTGKPGAPA</sequence>
<dbReference type="Pfam" id="PF01430">
    <property type="entry name" value="HSP33"/>
    <property type="match status" value="1"/>
</dbReference>
<evidence type="ECO:0000313" key="6">
    <source>
        <dbReference type="EMBL" id="GLR68920.1"/>
    </source>
</evidence>
<dbReference type="InterPro" id="IPR023212">
    <property type="entry name" value="Hsp33_helix_hairpin_bin_dom_sf"/>
</dbReference>
<dbReference type="InterPro" id="IPR016153">
    <property type="entry name" value="Heat_shock_Hsp33_N"/>
</dbReference>
<evidence type="ECO:0000256" key="3">
    <source>
        <dbReference type="ARBA" id="ARBA00023157"/>
    </source>
</evidence>
<keyword evidence="7" id="KW-1185">Reference proteome</keyword>
<proteinExistence type="predicted"/>
<dbReference type="Gene3D" id="3.55.30.10">
    <property type="entry name" value="Hsp33 domain"/>
    <property type="match status" value="1"/>
</dbReference>
<dbReference type="SUPFAM" id="SSF118352">
    <property type="entry name" value="HSP33 redox switch-like"/>
    <property type="match status" value="1"/>
</dbReference>
<name>A0ABQ6A8W0_9PROT</name>
<protein>
    <submittedName>
        <fullName evidence="6">33 kDa chaperonin</fullName>
    </submittedName>
</protein>
<organism evidence="6 7">
    <name type="scientific">Acidocella aquatica</name>
    <dbReference type="NCBI Taxonomy" id="1922313"/>
    <lineage>
        <taxon>Bacteria</taxon>
        <taxon>Pseudomonadati</taxon>
        <taxon>Pseudomonadota</taxon>
        <taxon>Alphaproteobacteria</taxon>
        <taxon>Acetobacterales</taxon>
        <taxon>Acidocellaceae</taxon>
        <taxon>Acidocella</taxon>
    </lineage>
</organism>
<accession>A0ABQ6A8W0</accession>
<dbReference type="Gene3D" id="3.90.1280.10">
    <property type="entry name" value="HSP33 redox switch-like"/>
    <property type="match status" value="1"/>
</dbReference>
<dbReference type="PANTHER" id="PTHR30111">
    <property type="entry name" value="33 KDA CHAPERONIN"/>
    <property type="match status" value="1"/>
</dbReference>
<keyword evidence="5" id="KW-0676">Redox-active center</keyword>
<dbReference type="RefSeq" id="WP_284259779.1">
    <property type="nucleotide sequence ID" value="NZ_BSOS01000099.1"/>
</dbReference>
<comment type="caution">
    <text evidence="6">The sequence shown here is derived from an EMBL/GenBank/DDBJ whole genome shotgun (WGS) entry which is preliminary data.</text>
</comment>
<dbReference type="PANTHER" id="PTHR30111:SF1">
    <property type="entry name" value="33 KDA CHAPERONIN"/>
    <property type="match status" value="1"/>
</dbReference>
<evidence type="ECO:0000256" key="2">
    <source>
        <dbReference type="ARBA" id="ARBA00022833"/>
    </source>
</evidence>
<dbReference type="Gene3D" id="1.10.287.480">
    <property type="entry name" value="helix hairpin bin"/>
    <property type="match status" value="1"/>
</dbReference>
<keyword evidence="1" id="KW-0963">Cytoplasm</keyword>
<reference evidence="7" key="1">
    <citation type="journal article" date="2019" name="Int. J. Syst. Evol. Microbiol.">
        <title>The Global Catalogue of Microorganisms (GCM) 10K type strain sequencing project: providing services to taxonomists for standard genome sequencing and annotation.</title>
        <authorList>
            <consortium name="The Broad Institute Genomics Platform"/>
            <consortium name="The Broad Institute Genome Sequencing Center for Infectious Disease"/>
            <person name="Wu L."/>
            <person name="Ma J."/>
        </authorList>
    </citation>
    <scope>NUCLEOTIDE SEQUENCE [LARGE SCALE GENOMIC DNA]</scope>
    <source>
        <strain evidence="7">NBRC 112502</strain>
    </source>
</reference>
<evidence type="ECO:0000256" key="1">
    <source>
        <dbReference type="ARBA" id="ARBA00022490"/>
    </source>
</evidence>
<dbReference type="SUPFAM" id="SSF64397">
    <property type="entry name" value="Hsp33 domain"/>
    <property type="match status" value="1"/>
</dbReference>